<evidence type="ECO:0000313" key="2">
    <source>
        <dbReference type="Proteomes" id="UP000006272"/>
    </source>
</evidence>
<accession>K6GC11</accession>
<dbReference type="PATRIC" id="fig|1206767.3.peg.2600"/>
<dbReference type="AlphaFoldDB" id="K6GC11"/>
<comment type="caution">
    <text evidence="1">The sequence shown here is derived from an EMBL/GenBank/DDBJ whole genome shotgun (WGS) entry which is preliminary data.</text>
</comment>
<name>K6GC11_9BACT</name>
<sequence>MADCLRVAMDIPPDSAFACPAAGLARTLAERSGFGQRESYRFQLTVEEFCLCLMELLPAGECLRLAMDAKPSRLRAAFSFKAANLSLAGLNLTAQAQACVEGEPGRDLGLLLAGKAADRFHLEQQGGEAFRLVAEVDRAYPELTPVAMPEEARPPYRLDRSADPARLCQAAALALGAYPARQCPGSFKRPEKFVALVAEGEMAGIVALDAAERTVGLLVWAPCSEQALYFSGPYVFAPQAERAAIARLLTDGFLAAVARDNHVIVLSFRATPDLPAGSFEPLGSLLAGREGDGRDEPVVFRHLREDTGAAVWCAPSLQAFLRQAYEELAMPRDILPVEAPAGRTRRESLLGASLDRHRDLAELRPFLDGQDLAANLTAHVAAIRDKGISRILYYMDLSRPWEAALADDLLRAGFVPRLVLPHGGQSDMVVWQHEPAA</sequence>
<dbReference type="Proteomes" id="UP000006272">
    <property type="component" value="Unassembled WGS sequence"/>
</dbReference>
<dbReference type="EMBL" id="ALAO01000226">
    <property type="protein sequence ID" value="EKO38644.1"/>
    <property type="molecule type" value="Genomic_DNA"/>
</dbReference>
<reference evidence="1 2" key="1">
    <citation type="submission" date="2012-07" db="EMBL/GenBank/DDBJ databases">
        <title>Draft genome sequence of Desulfovibrio magneticus str. Maddingley MBC34 obtained from a metagenomic sequence of a methanogenic enrichment isolated from coal-seam formation water in Victoria, Australia.</title>
        <authorList>
            <person name="Greenfield P."/>
            <person name="Hendry P."/>
            <person name="Li D."/>
            <person name="Rosewarne C.P."/>
            <person name="Tran-Dinh N."/>
            <person name="Elbourne L.D.H."/>
            <person name="Paulsen I.T."/>
            <person name="Midgley D.J."/>
        </authorList>
    </citation>
    <scope>NUCLEOTIDE SEQUENCE [LARGE SCALE GENOMIC DNA]</scope>
    <source>
        <strain evidence="2">Maddingley MBC34</strain>
    </source>
</reference>
<organism evidence="1 2">
    <name type="scientific">Solidesulfovibrio magneticus str. Maddingley MBC34</name>
    <dbReference type="NCBI Taxonomy" id="1206767"/>
    <lineage>
        <taxon>Bacteria</taxon>
        <taxon>Pseudomonadati</taxon>
        <taxon>Thermodesulfobacteriota</taxon>
        <taxon>Desulfovibrionia</taxon>
        <taxon>Desulfovibrionales</taxon>
        <taxon>Desulfovibrionaceae</taxon>
        <taxon>Solidesulfovibrio</taxon>
    </lineage>
</organism>
<proteinExistence type="predicted"/>
<evidence type="ECO:0000313" key="1">
    <source>
        <dbReference type="EMBL" id="EKO38644.1"/>
    </source>
</evidence>
<protein>
    <submittedName>
        <fullName evidence="1">Uncharacterized protein</fullName>
    </submittedName>
</protein>
<gene>
    <name evidence="1" type="ORF">B193_2652</name>
</gene>